<evidence type="ECO:0000259" key="1">
    <source>
        <dbReference type="Pfam" id="PF24859"/>
    </source>
</evidence>
<dbReference type="GO" id="GO:0008199">
    <property type="term" value="F:ferric iron binding"/>
    <property type="evidence" value="ECO:0007669"/>
    <property type="project" value="TreeGrafter"/>
</dbReference>
<dbReference type="Gene3D" id="3.90.1670.10">
    <property type="entry name" value="FdhE-like domain"/>
    <property type="match status" value="1"/>
</dbReference>
<dbReference type="InterPro" id="IPR024064">
    <property type="entry name" value="FdhE-like_sf"/>
</dbReference>
<organism evidence="2 3">
    <name type="scientific">Mesosutterella multiformis</name>
    <dbReference type="NCBI Taxonomy" id="2259133"/>
    <lineage>
        <taxon>Bacteria</taxon>
        <taxon>Pseudomonadati</taxon>
        <taxon>Pseudomonadota</taxon>
        <taxon>Betaproteobacteria</taxon>
        <taxon>Burkholderiales</taxon>
        <taxon>Sutterellaceae</taxon>
        <taxon>Mesosutterella</taxon>
    </lineage>
</organism>
<dbReference type="InterPro" id="IPR006452">
    <property type="entry name" value="Formate_DH_accessory"/>
</dbReference>
<dbReference type="AlphaFoldDB" id="A0A388SJL3"/>
<dbReference type="GO" id="GO:0005829">
    <property type="term" value="C:cytosol"/>
    <property type="evidence" value="ECO:0007669"/>
    <property type="project" value="TreeGrafter"/>
</dbReference>
<protein>
    <recommendedName>
        <fullName evidence="1">FdhE central domain-containing protein</fullName>
    </recommendedName>
</protein>
<dbReference type="PANTHER" id="PTHR37689">
    <property type="entry name" value="PROTEIN FDHE"/>
    <property type="match status" value="1"/>
</dbReference>
<accession>A0A388SJL3</accession>
<gene>
    <name evidence="2" type="ORF">MESMUL_22980</name>
</gene>
<dbReference type="SUPFAM" id="SSF144020">
    <property type="entry name" value="FdhE-like"/>
    <property type="match status" value="1"/>
</dbReference>
<dbReference type="GO" id="GO:0051604">
    <property type="term" value="P:protein maturation"/>
    <property type="evidence" value="ECO:0007669"/>
    <property type="project" value="TreeGrafter"/>
</dbReference>
<proteinExistence type="predicted"/>
<dbReference type="Proteomes" id="UP000266091">
    <property type="component" value="Unassembled WGS sequence"/>
</dbReference>
<dbReference type="EMBL" id="BGZJ01000002">
    <property type="protein sequence ID" value="GBO94944.1"/>
    <property type="molecule type" value="Genomic_DNA"/>
</dbReference>
<sequence>MGRIRIRSRASSSRFSPGLRVFIGNAAKSKAASLDQDSLEDRKYGYKPHCPICGGDPVMARISETNFNGSVRSLVCGTCGASWYWNRIGCPYCETNATRDLRYVHDKDDLDHRLYVCDHCGEIPRPCSSTRMNLTGLRTSLSS</sequence>
<feature type="domain" description="FdhE central" evidence="1">
    <location>
        <begin position="49"/>
        <end position="87"/>
    </location>
</feature>
<comment type="caution">
    <text evidence="2">The sequence shown here is derived from an EMBL/GenBank/DDBJ whole genome shotgun (WGS) entry which is preliminary data.</text>
</comment>
<dbReference type="Pfam" id="PF24859">
    <property type="entry name" value="FdhE_central"/>
    <property type="match status" value="1"/>
</dbReference>
<keyword evidence="3" id="KW-1185">Reference proteome</keyword>
<dbReference type="PANTHER" id="PTHR37689:SF1">
    <property type="entry name" value="PROTEIN FDHE"/>
    <property type="match status" value="1"/>
</dbReference>
<evidence type="ECO:0000313" key="2">
    <source>
        <dbReference type="EMBL" id="GBO94944.1"/>
    </source>
</evidence>
<evidence type="ECO:0000313" key="3">
    <source>
        <dbReference type="Proteomes" id="UP000266091"/>
    </source>
</evidence>
<name>A0A388SJL3_9BURK</name>
<reference evidence="2 3" key="1">
    <citation type="journal article" date="2018" name="Int. J. Syst. Evol. Microbiol.">
        <title>Mesosutterella multiformis gen. nov., sp. nov., a member of the family Sutterellaceae and Sutterella megalosphaeroides sp. nov., isolated from human faeces.</title>
        <authorList>
            <person name="Sakamoto M."/>
            <person name="Ikeyama N."/>
            <person name="Kunihiro T."/>
            <person name="Iino T."/>
            <person name="Yuki M."/>
            <person name="Ohkuma M."/>
        </authorList>
    </citation>
    <scope>NUCLEOTIDE SEQUENCE [LARGE SCALE GENOMIC DNA]</scope>
    <source>
        <strain evidence="2 3">4NBBH2</strain>
    </source>
</reference>
<dbReference type="InterPro" id="IPR056797">
    <property type="entry name" value="FdhE_central"/>
</dbReference>